<sequence>MNNFAKRFPNLCCNFTFFIYRKTTVSGHSILTP</sequence>
<dbReference type="EMBL" id="BK015056">
    <property type="protein sequence ID" value="DAD89262.1"/>
    <property type="molecule type" value="Genomic_DNA"/>
</dbReference>
<reference evidence="1" key="1">
    <citation type="journal article" date="2021" name="Proc. Natl. Acad. Sci. U.S.A.">
        <title>A Catalog of Tens of Thousands of Viruses from Human Metagenomes Reveals Hidden Associations with Chronic Diseases.</title>
        <authorList>
            <person name="Tisza M.J."/>
            <person name="Buck C.B."/>
        </authorList>
    </citation>
    <scope>NUCLEOTIDE SEQUENCE</scope>
    <source>
        <strain evidence="1">CtNWS1</strain>
    </source>
</reference>
<protein>
    <submittedName>
        <fullName evidence="1">Uncharacterized protein</fullName>
    </submittedName>
</protein>
<evidence type="ECO:0000313" key="1">
    <source>
        <dbReference type="EMBL" id="DAD89262.1"/>
    </source>
</evidence>
<proteinExistence type="predicted"/>
<organism evidence="1">
    <name type="scientific">Microviridae sp. ctNWS1</name>
    <dbReference type="NCBI Taxonomy" id="2826733"/>
    <lineage>
        <taxon>Viruses</taxon>
        <taxon>Monodnaviria</taxon>
        <taxon>Sangervirae</taxon>
        <taxon>Phixviricota</taxon>
        <taxon>Malgrandaviricetes</taxon>
        <taxon>Petitvirales</taxon>
        <taxon>Microviridae</taxon>
    </lineage>
</organism>
<name>A0A8S5N3S6_9VIRU</name>
<accession>A0A8S5N3S6</accession>